<dbReference type="AlphaFoldDB" id="A0A1I5YSF0"/>
<dbReference type="InterPro" id="IPR020845">
    <property type="entry name" value="AMP-binding_CS"/>
</dbReference>
<keyword evidence="9" id="KW-1185">Reference proteome</keyword>
<dbReference type="NCBIfam" id="TIGR01217">
    <property type="entry name" value="ac_ac_CoA_syn"/>
    <property type="match status" value="1"/>
</dbReference>
<dbReference type="PANTHER" id="PTHR42921">
    <property type="entry name" value="ACETOACETYL-COA SYNTHETASE"/>
    <property type="match status" value="1"/>
</dbReference>
<evidence type="ECO:0000259" key="5">
    <source>
        <dbReference type="Pfam" id="PF00501"/>
    </source>
</evidence>
<keyword evidence="2" id="KW-0436">Ligase</keyword>
<evidence type="ECO:0000256" key="2">
    <source>
        <dbReference type="ARBA" id="ARBA00022598"/>
    </source>
</evidence>
<dbReference type="InterPro" id="IPR045851">
    <property type="entry name" value="AMP-bd_C_sf"/>
</dbReference>
<dbReference type="Gene3D" id="3.30.300.30">
    <property type="match status" value="1"/>
</dbReference>
<evidence type="ECO:0000313" key="9">
    <source>
        <dbReference type="Proteomes" id="UP000182025"/>
    </source>
</evidence>
<dbReference type="Proteomes" id="UP000182025">
    <property type="component" value="Unassembled WGS sequence"/>
</dbReference>
<keyword evidence="3" id="KW-0547">Nucleotide-binding</keyword>
<dbReference type="CDD" id="cd05943">
    <property type="entry name" value="AACS"/>
    <property type="match status" value="1"/>
</dbReference>
<dbReference type="InterPro" id="IPR025110">
    <property type="entry name" value="AMP-bd_C"/>
</dbReference>
<dbReference type="Gene3D" id="3.40.50.12780">
    <property type="entry name" value="N-terminal domain of ligase-like"/>
    <property type="match status" value="1"/>
</dbReference>
<organism evidence="8 9">
    <name type="scientific">Ectopseudomonas toyotomiensis</name>
    <dbReference type="NCBI Taxonomy" id="554344"/>
    <lineage>
        <taxon>Bacteria</taxon>
        <taxon>Pseudomonadati</taxon>
        <taxon>Pseudomonadota</taxon>
        <taxon>Gammaproteobacteria</taxon>
        <taxon>Pseudomonadales</taxon>
        <taxon>Pseudomonadaceae</taxon>
        <taxon>Ectopseudomonas</taxon>
    </lineage>
</organism>
<dbReference type="PROSITE" id="PS00455">
    <property type="entry name" value="AMP_BINDING"/>
    <property type="match status" value="1"/>
</dbReference>
<gene>
    <name evidence="8" type="ORF">SAMN05216177_11638</name>
</gene>
<name>A0A1I5YSF0_9GAMM</name>
<dbReference type="RefSeq" id="WP_074918996.1">
    <property type="nucleotide sequence ID" value="NZ_FOXK01000016.1"/>
</dbReference>
<evidence type="ECO:0000259" key="7">
    <source>
        <dbReference type="Pfam" id="PF16177"/>
    </source>
</evidence>
<evidence type="ECO:0000256" key="4">
    <source>
        <dbReference type="ARBA" id="ARBA00022840"/>
    </source>
</evidence>
<evidence type="ECO:0000256" key="3">
    <source>
        <dbReference type="ARBA" id="ARBA00022741"/>
    </source>
</evidence>
<comment type="similarity">
    <text evidence="1">Belongs to the ATP-dependent AMP-binding enzyme family.</text>
</comment>
<dbReference type="Pfam" id="PF00501">
    <property type="entry name" value="AMP-binding"/>
    <property type="match status" value="1"/>
</dbReference>
<accession>A0A1I5YSF0</accession>
<proteinExistence type="inferred from homology"/>
<dbReference type="InterPro" id="IPR000873">
    <property type="entry name" value="AMP-dep_synth/lig_dom"/>
</dbReference>
<dbReference type="GO" id="GO:0006629">
    <property type="term" value="P:lipid metabolic process"/>
    <property type="evidence" value="ECO:0007669"/>
    <property type="project" value="InterPro"/>
</dbReference>
<dbReference type="GO" id="GO:0005524">
    <property type="term" value="F:ATP binding"/>
    <property type="evidence" value="ECO:0007669"/>
    <property type="project" value="UniProtKB-KW"/>
</dbReference>
<dbReference type="PANTHER" id="PTHR42921:SF1">
    <property type="entry name" value="ACETOACETYL-COA SYNTHETASE"/>
    <property type="match status" value="1"/>
</dbReference>
<feature type="domain" description="Acetyl-coenzyme A synthetase N-terminal" evidence="7">
    <location>
        <begin position="36"/>
        <end position="91"/>
    </location>
</feature>
<dbReference type="OrthoDB" id="9803968at2"/>
<evidence type="ECO:0000256" key="1">
    <source>
        <dbReference type="ARBA" id="ARBA00006432"/>
    </source>
</evidence>
<dbReference type="Pfam" id="PF16177">
    <property type="entry name" value="ACAS_N"/>
    <property type="match status" value="1"/>
</dbReference>
<dbReference type="EMBL" id="FOXK01000016">
    <property type="protein sequence ID" value="SFQ47173.1"/>
    <property type="molecule type" value="Genomic_DNA"/>
</dbReference>
<evidence type="ECO:0000259" key="6">
    <source>
        <dbReference type="Pfam" id="PF13193"/>
    </source>
</evidence>
<dbReference type="NCBIfam" id="NF002937">
    <property type="entry name" value="PRK03584.1"/>
    <property type="match status" value="1"/>
</dbReference>
<feature type="domain" description="AMP-binding enzyme C-terminal" evidence="6">
    <location>
        <begin position="543"/>
        <end position="613"/>
    </location>
</feature>
<dbReference type="Pfam" id="PF13193">
    <property type="entry name" value="AMP-binding_C"/>
    <property type="match status" value="1"/>
</dbReference>
<sequence length="653" mass="72025">MQQPLWTPSAERIAASRMDAFRRFINDRHALHLADYPALHAWSVEQREAFWQAIVDFFQIHFHAPAERVLREGPAMPDAQWFPGATLNFAEHLLRRRDGHPALVAIGEDGSREQLSHAQLAAHVAGLQRALQNASVGTGDRVAAFMPNTWQTVVGMLASASLGATWSSCSPDFGTQGVIDRFGQIEPKVLIAAAGYRYAGKRIDLTDKLNEILPQLPSLERLVIVPYSRDEASPTDYKSVALTTLWQDFYQPGGAPQFTPVPFDQPLYILYSSGTTGVPKCIVHGVGGTLLQHVKELGLHTDLGPDDTLFYYTTCGWMMWNWLISGLALGATLVLYDGSPFHPEPTRLIDLIDAEDISIFGTSAKFIAALEKAGVIPRESHKLSSLKAILSTGSPLAHESFEYIYRDVKRDLCLSSISGGTDIVSCFALGNPTLPVWRGELQCKGLGMDVQVWNDNGQAVTGEKGELVCARHFPSIPVGFWNDADGEKFRAAYFATFPGVWAHGDYAEETAHGGLVIHGRSDAVLNPGGVRIGTAEIYRQVEKVPQVLESIVIGQDWQGDVRVVLFVRLRDGVRLDDNLREEVRRVIRTNTTPRHVPAKIIQVADIPRTLSGKIVELAVRNVVHGRPVKNTDALANPQALELYRSLAELRDEL</sequence>
<dbReference type="SUPFAM" id="SSF56801">
    <property type="entry name" value="Acetyl-CoA synthetase-like"/>
    <property type="match status" value="1"/>
</dbReference>
<dbReference type="InterPro" id="IPR042099">
    <property type="entry name" value="ANL_N_sf"/>
</dbReference>
<protein>
    <submittedName>
        <fullName evidence="8">Acetoacetyl-CoA synthetase</fullName>
    </submittedName>
</protein>
<dbReference type="InterPro" id="IPR032387">
    <property type="entry name" value="ACAS_N"/>
</dbReference>
<dbReference type="GO" id="GO:0030729">
    <property type="term" value="F:acetoacetate-CoA ligase activity"/>
    <property type="evidence" value="ECO:0007669"/>
    <property type="project" value="InterPro"/>
</dbReference>
<evidence type="ECO:0000313" key="8">
    <source>
        <dbReference type="EMBL" id="SFQ47173.1"/>
    </source>
</evidence>
<reference evidence="9" key="1">
    <citation type="submission" date="2016-10" db="EMBL/GenBank/DDBJ databases">
        <authorList>
            <person name="Varghese N."/>
            <person name="Submissions S."/>
        </authorList>
    </citation>
    <scope>NUCLEOTIDE SEQUENCE [LARGE SCALE GENOMIC DNA]</scope>
    <source>
        <strain evidence="9">JCM 15604</strain>
    </source>
</reference>
<keyword evidence="4" id="KW-0067">ATP-binding</keyword>
<feature type="domain" description="AMP-dependent synthetase/ligase" evidence="5">
    <location>
        <begin position="95"/>
        <end position="470"/>
    </location>
</feature>
<dbReference type="InterPro" id="IPR005914">
    <property type="entry name" value="Acac_CoA_synth"/>
</dbReference>